<dbReference type="HOGENOM" id="CLU_1496194_0_0_1"/>
<sequence length="180" mass="20658">MGMGPPKSGSPNRYRLTSPFFTPPEKWSEYFQSTWAYLRRYYTIQGADGRSSALTIQISTFERALDFKCVVQALIYFNSMWPQAFIPDNKNRDKSEPRIAVGQSYISHHPDYWSAAPSTGMVFFYIRKPSEVGERSEDWIQFVMMFVMAAIDSPSLAHLQSHSVTHAGLRQFVLRGLDLI</sequence>
<proteinExistence type="predicted"/>
<organism evidence="1 2">
    <name type="scientific">Endocarpon pusillum (strain Z07020 / HMAS-L-300199)</name>
    <name type="common">Lichen-forming fungus</name>
    <dbReference type="NCBI Taxonomy" id="1263415"/>
    <lineage>
        <taxon>Eukaryota</taxon>
        <taxon>Fungi</taxon>
        <taxon>Dikarya</taxon>
        <taxon>Ascomycota</taxon>
        <taxon>Pezizomycotina</taxon>
        <taxon>Eurotiomycetes</taxon>
        <taxon>Chaetothyriomycetidae</taxon>
        <taxon>Verrucariales</taxon>
        <taxon>Verrucariaceae</taxon>
        <taxon>Endocarpon</taxon>
    </lineage>
</organism>
<reference evidence="2" key="1">
    <citation type="journal article" date="2014" name="BMC Genomics">
        <title>Genome characteristics reveal the impact of lichenization on lichen-forming fungus Endocarpon pusillum Hedwig (Verrucariales, Ascomycota).</title>
        <authorList>
            <person name="Wang Y.-Y."/>
            <person name="Liu B."/>
            <person name="Zhang X.-Y."/>
            <person name="Zhou Q.-M."/>
            <person name="Zhang T."/>
            <person name="Li H."/>
            <person name="Yu Y.-F."/>
            <person name="Zhang X.-L."/>
            <person name="Hao X.-Y."/>
            <person name="Wang M."/>
            <person name="Wang L."/>
            <person name="Wei J.-C."/>
        </authorList>
    </citation>
    <scope>NUCLEOTIDE SEQUENCE [LARGE SCALE GENOMIC DNA]</scope>
    <source>
        <strain evidence="2">Z07020 / HMAS-L-300199</strain>
    </source>
</reference>
<evidence type="ECO:0000313" key="1">
    <source>
        <dbReference type="EMBL" id="ERF70520.1"/>
    </source>
</evidence>
<dbReference type="EMBL" id="KE721310">
    <property type="protein sequence ID" value="ERF70520.1"/>
    <property type="molecule type" value="Genomic_DNA"/>
</dbReference>
<dbReference type="Proteomes" id="UP000019373">
    <property type="component" value="Unassembled WGS sequence"/>
</dbReference>
<protein>
    <submittedName>
        <fullName evidence="1">Uncharacterized protein</fullName>
    </submittedName>
</protein>
<accession>U1HJU3</accession>
<keyword evidence="2" id="KW-1185">Reference proteome</keyword>
<gene>
    <name evidence="1" type="ORF">EPUS_08582</name>
</gene>
<dbReference type="RefSeq" id="XP_007803814.1">
    <property type="nucleotide sequence ID" value="XM_007805623.1"/>
</dbReference>
<name>U1HJU3_ENDPU</name>
<dbReference type="GeneID" id="19243430"/>
<dbReference type="AlphaFoldDB" id="U1HJU3"/>
<evidence type="ECO:0000313" key="2">
    <source>
        <dbReference type="Proteomes" id="UP000019373"/>
    </source>
</evidence>